<dbReference type="SUPFAM" id="SSF52743">
    <property type="entry name" value="Subtilisin-like"/>
    <property type="match status" value="1"/>
</dbReference>
<evidence type="ECO:0000313" key="4">
    <source>
        <dbReference type="Proteomes" id="UP000601435"/>
    </source>
</evidence>
<dbReference type="Gene3D" id="3.40.50.200">
    <property type="entry name" value="Peptidase S8/S53 domain"/>
    <property type="match status" value="1"/>
</dbReference>
<dbReference type="GO" id="GO:0004252">
    <property type="term" value="F:serine-type endopeptidase activity"/>
    <property type="evidence" value="ECO:0007669"/>
    <property type="project" value="UniProtKB-EC"/>
</dbReference>
<comment type="catalytic activity">
    <reaction evidence="1">
        <text>Hydrolysis of proteins with broad specificity for peptide bonds, and a preference for a large uncharged residue in P1. Hydrolyzes peptide amides.</text>
        <dbReference type="EC" id="3.4.21.62"/>
    </reaction>
</comment>
<protein>
    <recommendedName>
        <fullName evidence="2">subtilisin</fullName>
        <ecNumber evidence="2">3.4.21.62</ecNumber>
    </recommendedName>
</protein>
<dbReference type="InterPro" id="IPR050819">
    <property type="entry name" value="Tripeptidyl-peptidase_I"/>
</dbReference>
<dbReference type="EMBL" id="CAJNJA010077083">
    <property type="protein sequence ID" value="CAE7919257.1"/>
    <property type="molecule type" value="Genomic_DNA"/>
</dbReference>
<keyword evidence="4" id="KW-1185">Reference proteome</keyword>
<gene>
    <name evidence="3" type="primary">AY055590</name>
    <name evidence="3" type="ORF">SNEC2469_LOCUS31606</name>
</gene>
<accession>A0A813BVF3</accession>
<dbReference type="Proteomes" id="UP000601435">
    <property type="component" value="Unassembled WGS sequence"/>
</dbReference>
<dbReference type="OrthoDB" id="409122at2759"/>
<reference evidence="3" key="1">
    <citation type="submission" date="2021-02" db="EMBL/GenBank/DDBJ databases">
        <authorList>
            <person name="Dougan E. K."/>
            <person name="Rhodes N."/>
            <person name="Thang M."/>
            <person name="Chan C."/>
        </authorList>
    </citation>
    <scope>NUCLEOTIDE SEQUENCE</scope>
</reference>
<sequence>MYSIPLARWYQKFYGQEATEVQVSGVSFDSTTLPDLGATESNLDIQMMVGVGPNIPTYVYGVPKGSHPIKDFFAKLDQMTNPPLVNSLSVSLLPGAEGPGNDQVMDGEMDLMFLAAKGITVVVASGDDGAGYGYLPAGGPESFHANSNITGEYFFTVQAPSKEDCNAACSFTHRGPPLWQLTNNKCGVWLFQATSGACTMFSMGMPFEVTTGNGFVGGPEIVDWPMAPTWPTMSPWVTSVGSTAPWRNGNVLNQWMPERATNLFGSGGGFMCPYQDKKTIRGSNCISTDSS</sequence>
<name>A0A813BVF3_9DINO</name>
<proteinExistence type="predicted"/>
<dbReference type="GO" id="GO:0006508">
    <property type="term" value="P:proteolysis"/>
    <property type="evidence" value="ECO:0007669"/>
    <property type="project" value="InterPro"/>
</dbReference>
<organism evidence="3 4">
    <name type="scientific">Symbiodinium necroappetens</name>
    <dbReference type="NCBI Taxonomy" id="1628268"/>
    <lineage>
        <taxon>Eukaryota</taxon>
        <taxon>Sar</taxon>
        <taxon>Alveolata</taxon>
        <taxon>Dinophyceae</taxon>
        <taxon>Suessiales</taxon>
        <taxon>Symbiodiniaceae</taxon>
        <taxon>Symbiodinium</taxon>
    </lineage>
</organism>
<dbReference type="InterPro" id="IPR036852">
    <property type="entry name" value="Peptidase_S8/S53_dom_sf"/>
</dbReference>
<dbReference type="PANTHER" id="PTHR14218">
    <property type="entry name" value="PROTEASE S8 TRIPEPTIDYL PEPTIDASE I CLN2"/>
    <property type="match status" value="1"/>
</dbReference>
<evidence type="ECO:0000313" key="3">
    <source>
        <dbReference type="EMBL" id="CAE7919257.1"/>
    </source>
</evidence>
<comment type="caution">
    <text evidence="3">The sequence shown here is derived from an EMBL/GenBank/DDBJ whole genome shotgun (WGS) entry which is preliminary data.</text>
</comment>
<evidence type="ECO:0000256" key="2">
    <source>
        <dbReference type="ARBA" id="ARBA00023619"/>
    </source>
</evidence>
<dbReference type="EC" id="3.4.21.62" evidence="2"/>
<dbReference type="AlphaFoldDB" id="A0A813BVF3"/>
<dbReference type="PANTHER" id="PTHR14218:SF15">
    <property type="entry name" value="TRIPEPTIDYL-PEPTIDASE 1"/>
    <property type="match status" value="1"/>
</dbReference>
<evidence type="ECO:0000256" key="1">
    <source>
        <dbReference type="ARBA" id="ARBA00023529"/>
    </source>
</evidence>
<dbReference type="GO" id="GO:0008240">
    <property type="term" value="F:tripeptidyl-peptidase activity"/>
    <property type="evidence" value="ECO:0007669"/>
    <property type="project" value="TreeGrafter"/>
</dbReference>